<comment type="catalytic activity">
    <reaction evidence="6">
        <text>O-phospho-L-seryl-[protein] + H2O = L-seryl-[protein] + phosphate</text>
        <dbReference type="Rhea" id="RHEA:20629"/>
        <dbReference type="Rhea" id="RHEA-COMP:9863"/>
        <dbReference type="Rhea" id="RHEA-COMP:11604"/>
        <dbReference type="ChEBI" id="CHEBI:15377"/>
        <dbReference type="ChEBI" id="CHEBI:29999"/>
        <dbReference type="ChEBI" id="CHEBI:43474"/>
        <dbReference type="ChEBI" id="CHEBI:83421"/>
        <dbReference type="EC" id="3.1.3.16"/>
    </reaction>
</comment>
<evidence type="ECO:0000256" key="6">
    <source>
        <dbReference type="ARBA" id="ARBA00047761"/>
    </source>
</evidence>
<dbReference type="GO" id="GO:0030155">
    <property type="term" value="P:regulation of cell adhesion"/>
    <property type="evidence" value="ECO:0007669"/>
    <property type="project" value="UniProtKB-ARBA"/>
</dbReference>
<comment type="similarity">
    <text evidence="2">Belongs to the protein-tyrosine phosphatase family. Non-receptor class dual specificity subfamily.</text>
</comment>
<comment type="catalytic activity">
    <reaction evidence="7">
        <text>O-phospho-L-threonyl-[protein] + H2O = L-threonyl-[protein] + phosphate</text>
        <dbReference type="Rhea" id="RHEA:47004"/>
        <dbReference type="Rhea" id="RHEA-COMP:11060"/>
        <dbReference type="Rhea" id="RHEA-COMP:11605"/>
        <dbReference type="ChEBI" id="CHEBI:15377"/>
        <dbReference type="ChEBI" id="CHEBI:30013"/>
        <dbReference type="ChEBI" id="CHEBI:43474"/>
        <dbReference type="ChEBI" id="CHEBI:61977"/>
        <dbReference type="EC" id="3.1.3.16"/>
    </reaction>
</comment>
<evidence type="ECO:0000256" key="1">
    <source>
        <dbReference type="ARBA" id="ARBA00004496"/>
    </source>
</evidence>
<evidence type="ECO:0000313" key="12">
    <source>
        <dbReference type="Proteomes" id="UP000694400"/>
    </source>
</evidence>
<dbReference type="GO" id="GO:0007165">
    <property type="term" value="P:signal transduction"/>
    <property type="evidence" value="ECO:0007669"/>
    <property type="project" value="TreeGrafter"/>
</dbReference>
<dbReference type="InterPro" id="IPR029021">
    <property type="entry name" value="Prot-tyrosine_phosphatase-like"/>
</dbReference>
<dbReference type="SUPFAM" id="SSF52799">
    <property type="entry name" value="(Phosphotyrosine protein) phosphatases II"/>
    <property type="match status" value="1"/>
</dbReference>
<feature type="domain" description="Tyrosine-protein phosphatase" evidence="9">
    <location>
        <begin position="1"/>
        <end position="138"/>
    </location>
</feature>
<dbReference type="GO" id="GO:0005829">
    <property type="term" value="C:cytosol"/>
    <property type="evidence" value="ECO:0007669"/>
    <property type="project" value="TreeGrafter"/>
</dbReference>
<reference evidence="11" key="1">
    <citation type="submission" date="2019-08" db="EMBL/GenBank/DDBJ databases">
        <title>Three high-quality genomes provides insights into domestication of ducks.</title>
        <authorList>
            <person name="Hou Z.C."/>
            <person name="Zhu F."/>
            <person name="Yin Z.T."/>
            <person name="Zhang F."/>
        </authorList>
    </citation>
    <scope>NUCLEOTIDE SEQUENCE [LARGE SCALE GENOMIC DNA]</scope>
</reference>
<dbReference type="GO" id="GO:0050860">
    <property type="term" value="P:negative regulation of T cell receptor signaling pathway"/>
    <property type="evidence" value="ECO:0007669"/>
    <property type="project" value="UniProtKB-ARBA"/>
</dbReference>
<evidence type="ECO:0000313" key="11">
    <source>
        <dbReference type="Ensembl" id="ENSAPLP00020017774.1"/>
    </source>
</evidence>
<dbReference type="InterPro" id="IPR000340">
    <property type="entry name" value="Dual-sp_phosphatase_cat-dom"/>
</dbReference>
<dbReference type="Proteomes" id="UP000694400">
    <property type="component" value="Chromosome 13"/>
</dbReference>
<dbReference type="InterPro" id="IPR016130">
    <property type="entry name" value="Tyr_Pase_AS"/>
</dbReference>
<accession>A0A8B9T9J0</accession>
<dbReference type="AlphaFoldDB" id="A0A8B9T9J0"/>
<evidence type="ECO:0000256" key="7">
    <source>
        <dbReference type="ARBA" id="ARBA00048336"/>
    </source>
</evidence>
<keyword evidence="5" id="KW-0904">Protein phosphatase</keyword>
<dbReference type="PROSITE" id="PS50054">
    <property type="entry name" value="TYR_PHOSPHATASE_DUAL"/>
    <property type="match status" value="1"/>
</dbReference>
<dbReference type="GO" id="GO:1990782">
    <property type="term" value="F:protein tyrosine kinase binding"/>
    <property type="evidence" value="ECO:0007669"/>
    <property type="project" value="UniProtKB-ARBA"/>
</dbReference>
<evidence type="ECO:0000256" key="2">
    <source>
        <dbReference type="ARBA" id="ARBA00008601"/>
    </source>
</evidence>
<protein>
    <recommendedName>
        <fullName evidence="13">Dual specificity protein phosphatase 22-A</fullName>
    </recommendedName>
</protein>
<reference evidence="11" key="3">
    <citation type="submission" date="2025-09" db="UniProtKB">
        <authorList>
            <consortium name="Ensembl"/>
        </authorList>
    </citation>
    <scope>IDENTIFICATION</scope>
</reference>
<evidence type="ECO:0000256" key="5">
    <source>
        <dbReference type="ARBA" id="ARBA00022912"/>
    </source>
</evidence>
<dbReference type="GO" id="GO:0004725">
    <property type="term" value="F:protein tyrosine phosphatase activity"/>
    <property type="evidence" value="ECO:0007669"/>
    <property type="project" value="UniProtKB-EC"/>
</dbReference>
<evidence type="ECO:0008006" key="13">
    <source>
        <dbReference type="Google" id="ProtNLM"/>
    </source>
</evidence>
<evidence type="ECO:0000259" key="9">
    <source>
        <dbReference type="PROSITE" id="PS50054"/>
    </source>
</evidence>
<evidence type="ECO:0000256" key="4">
    <source>
        <dbReference type="ARBA" id="ARBA00022801"/>
    </source>
</evidence>
<dbReference type="PANTHER" id="PTHR45948">
    <property type="entry name" value="DUAL SPECIFICITY PROTEIN PHOSPHATASE DDB_G0269404-RELATED"/>
    <property type="match status" value="1"/>
</dbReference>
<dbReference type="PROSITE" id="PS50056">
    <property type="entry name" value="TYR_PHOSPHATASE_2"/>
    <property type="match status" value="1"/>
</dbReference>
<dbReference type="PROSITE" id="PS00383">
    <property type="entry name" value="TYR_PHOSPHATASE_1"/>
    <property type="match status" value="1"/>
</dbReference>
<dbReference type="Gene3D" id="3.90.190.10">
    <property type="entry name" value="Protein tyrosine phosphatase superfamily"/>
    <property type="match status" value="1"/>
</dbReference>
<comment type="catalytic activity">
    <reaction evidence="8">
        <text>O-phospho-L-tyrosyl-[protein] + H2O = L-tyrosyl-[protein] + phosphate</text>
        <dbReference type="Rhea" id="RHEA:10684"/>
        <dbReference type="Rhea" id="RHEA-COMP:10136"/>
        <dbReference type="Rhea" id="RHEA-COMP:20101"/>
        <dbReference type="ChEBI" id="CHEBI:15377"/>
        <dbReference type="ChEBI" id="CHEBI:43474"/>
        <dbReference type="ChEBI" id="CHEBI:46858"/>
        <dbReference type="ChEBI" id="CHEBI:61978"/>
        <dbReference type="EC" id="3.1.3.48"/>
    </reaction>
</comment>
<dbReference type="InterPro" id="IPR020422">
    <property type="entry name" value="TYR_PHOSPHATASE_DUAL_dom"/>
</dbReference>
<feature type="domain" description="Tyrosine specific protein phosphatases" evidence="10">
    <location>
        <begin position="59"/>
        <end position="133"/>
    </location>
</feature>
<dbReference type="FunFam" id="3.90.190.10:FF:000048">
    <property type="entry name" value="dual specificity protein phosphatase 22 isoform X1"/>
    <property type="match status" value="1"/>
</dbReference>
<reference evidence="11" key="2">
    <citation type="submission" date="2025-08" db="UniProtKB">
        <authorList>
            <consortium name="Ensembl"/>
        </authorList>
    </citation>
    <scope>IDENTIFICATION</scope>
</reference>
<organism evidence="11 12">
    <name type="scientific">Anas platyrhynchos</name>
    <name type="common">Mallard</name>
    <name type="synonym">Anas boschas</name>
    <dbReference type="NCBI Taxonomy" id="8839"/>
    <lineage>
        <taxon>Eukaryota</taxon>
        <taxon>Metazoa</taxon>
        <taxon>Chordata</taxon>
        <taxon>Craniata</taxon>
        <taxon>Vertebrata</taxon>
        <taxon>Euteleostomi</taxon>
        <taxon>Archelosauria</taxon>
        <taxon>Archosauria</taxon>
        <taxon>Dinosauria</taxon>
        <taxon>Saurischia</taxon>
        <taxon>Theropoda</taxon>
        <taxon>Coelurosauria</taxon>
        <taxon>Aves</taxon>
        <taxon>Neognathae</taxon>
        <taxon>Galloanserae</taxon>
        <taxon>Anseriformes</taxon>
        <taxon>Anatidae</taxon>
        <taxon>Anatinae</taxon>
        <taxon>Anas</taxon>
    </lineage>
</organism>
<dbReference type="PANTHER" id="PTHR45948:SF1">
    <property type="entry name" value="TYROSINE-PROTEIN PHOSPHATASE DOMAIN-CONTAINING PROTEIN"/>
    <property type="match status" value="1"/>
</dbReference>
<dbReference type="GO" id="GO:0071363">
    <property type="term" value="P:cellular response to growth factor stimulus"/>
    <property type="evidence" value="ECO:0007669"/>
    <property type="project" value="UniProtKB-ARBA"/>
</dbReference>
<keyword evidence="3" id="KW-0963">Cytoplasm</keyword>
<name>A0A8B9T9J0_ANAPL</name>
<sequence length="187" mass="20404">QVVTGLYLGNIRDSEDVASLRRHGVTHVLSVHTGAKPVLEDMSYLCISASDSSSQNLMQHFKECIKFIHECRLRGGGCLVHCLAGVSRSTTVLVAYLMTVTELGWERCLAATRAVRSYASPNPGFQQQLRDYESTLLDEVGSPSHQPRAKGRAPQLELPSCALQITAAALPARYLLPAGFVFACMQN</sequence>
<dbReference type="SMART" id="SM00195">
    <property type="entry name" value="DSPc"/>
    <property type="match status" value="1"/>
</dbReference>
<dbReference type="GO" id="GO:0004722">
    <property type="term" value="F:protein serine/threonine phosphatase activity"/>
    <property type="evidence" value="ECO:0007669"/>
    <property type="project" value="UniProtKB-EC"/>
</dbReference>
<dbReference type="Pfam" id="PF00782">
    <property type="entry name" value="DSPc"/>
    <property type="match status" value="1"/>
</dbReference>
<keyword evidence="4" id="KW-0378">Hydrolase</keyword>
<evidence type="ECO:0000256" key="8">
    <source>
        <dbReference type="ARBA" id="ARBA00051722"/>
    </source>
</evidence>
<evidence type="ECO:0000256" key="3">
    <source>
        <dbReference type="ARBA" id="ARBA00022490"/>
    </source>
</evidence>
<dbReference type="InterPro" id="IPR000387">
    <property type="entry name" value="Tyr_Pase_dom"/>
</dbReference>
<comment type="subcellular location">
    <subcellularLocation>
        <location evidence="1">Cytoplasm</location>
    </subcellularLocation>
</comment>
<evidence type="ECO:0000259" key="10">
    <source>
        <dbReference type="PROSITE" id="PS50056"/>
    </source>
</evidence>
<dbReference type="Ensembl" id="ENSAPLT00020019198.1">
    <property type="protein sequence ID" value="ENSAPLP00020017774.1"/>
    <property type="gene ID" value="ENSAPLG00020012697.1"/>
</dbReference>
<proteinExistence type="inferred from homology"/>